<dbReference type="InterPro" id="IPR036503">
    <property type="entry name" value="Ald_Fedxn_OxRdtase_N_sf"/>
</dbReference>
<organism evidence="2">
    <name type="scientific">marine sediment metagenome</name>
    <dbReference type="NCBI Taxonomy" id="412755"/>
    <lineage>
        <taxon>unclassified sequences</taxon>
        <taxon>metagenomes</taxon>
        <taxon>ecological metagenomes</taxon>
    </lineage>
</organism>
<dbReference type="GO" id="GO:0051536">
    <property type="term" value="F:iron-sulfur cluster binding"/>
    <property type="evidence" value="ECO:0007669"/>
    <property type="project" value="InterPro"/>
</dbReference>
<dbReference type="PANTHER" id="PTHR30038">
    <property type="entry name" value="ALDEHYDE FERREDOXIN OXIDOREDUCTASE"/>
    <property type="match status" value="1"/>
</dbReference>
<sequence length="96" mass="10126">MSGVFGYTGKILRVDLSTGNMTDVSTSIYADRFIGGRGIAAKIHWDEVPPQVGALDPENRLIFITGPLAGLSGVAGSRWEICGKSPASSPELFSRG</sequence>
<feature type="non-terminal residue" evidence="2">
    <location>
        <position position="96"/>
    </location>
</feature>
<dbReference type="PANTHER" id="PTHR30038:SF0">
    <property type="entry name" value="TUNGSTEN-CONTAINING ALDEHYDE FERREDOXIN OXIDOREDUCTASE"/>
    <property type="match status" value="1"/>
</dbReference>
<feature type="domain" description="Aldehyde ferredoxin oxidoreductase N-terminal" evidence="1">
    <location>
        <begin position="7"/>
        <end position="96"/>
    </location>
</feature>
<dbReference type="AlphaFoldDB" id="X0WIK4"/>
<accession>X0WIK4</accession>
<dbReference type="SMART" id="SM00790">
    <property type="entry name" value="AFOR_N"/>
    <property type="match status" value="1"/>
</dbReference>
<name>X0WIK4_9ZZZZ</name>
<protein>
    <recommendedName>
        <fullName evidence="1">Aldehyde ferredoxin oxidoreductase N-terminal domain-containing protein</fullName>
    </recommendedName>
</protein>
<evidence type="ECO:0000259" key="1">
    <source>
        <dbReference type="SMART" id="SM00790"/>
    </source>
</evidence>
<comment type="caution">
    <text evidence="2">The sequence shown here is derived from an EMBL/GenBank/DDBJ whole genome shotgun (WGS) entry which is preliminary data.</text>
</comment>
<dbReference type="Pfam" id="PF02730">
    <property type="entry name" value="AFOR_N"/>
    <property type="match status" value="1"/>
</dbReference>
<reference evidence="2" key="1">
    <citation type="journal article" date="2014" name="Front. Microbiol.">
        <title>High frequency of phylogenetically diverse reductive dehalogenase-homologous genes in deep subseafloor sedimentary metagenomes.</title>
        <authorList>
            <person name="Kawai M."/>
            <person name="Futagami T."/>
            <person name="Toyoda A."/>
            <person name="Takaki Y."/>
            <person name="Nishi S."/>
            <person name="Hori S."/>
            <person name="Arai W."/>
            <person name="Tsubouchi T."/>
            <person name="Morono Y."/>
            <person name="Uchiyama I."/>
            <person name="Ito T."/>
            <person name="Fujiyama A."/>
            <person name="Inagaki F."/>
            <person name="Takami H."/>
        </authorList>
    </citation>
    <scope>NUCLEOTIDE SEQUENCE</scope>
    <source>
        <strain evidence="2">Expedition CK06-06</strain>
    </source>
</reference>
<dbReference type="SUPFAM" id="SSF56228">
    <property type="entry name" value="Aldehyde ferredoxin oxidoreductase, N-terminal domain"/>
    <property type="match status" value="1"/>
</dbReference>
<dbReference type="Gene3D" id="3.60.9.10">
    <property type="entry name" value="Aldehyde ferredoxin oxidoreductase, N-terminal domain"/>
    <property type="match status" value="1"/>
</dbReference>
<evidence type="ECO:0000313" key="2">
    <source>
        <dbReference type="EMBL" id="GAG30470.1"/>
    </source>
</evidence>
<dbReference type="EMBL" id="BARS01047877">
    <property type="protein sequence ID" value="GAG30470.1"/>
    <property type="molecule type" value="Genomic_DNA"/>
</dbReference>
<dbReference type="InterPro" id="IPR051919">
    <property type="entry name" value="W-dependent_AOR"/>
</dbReference>
<proteinExistence type="predicted"/>
<dbReference type="InterPro" id="IPR013983">
    <property type="entry name" value="Ald_Fedxn_OxRdtase_N"/>
</dbReference>
<dbReference type="GO" id="GO:0016625">
    <property type="term" value="F:oxidoreductase activity, acting on the aldehyde or oxo group of donors, iron-sulfur protein as acceptor"/>
    <property type="evidence" value="ECO:0007669"/>
    <property type="project" value="InterPro"/>
</dbReference>
<gene>
    <name evidence="2" type="ORF">S01H1_71852</name>
</gene>